<organism evidence="1 2">
    <name type="scientific">Mycena metata</name>
    <dbReference type="NCBI Taxonomy" id="1033252"/>
    <lineage>
        <taxon>Eukaryota</taxon>
        <taxon>Fungi</taxon>
        <taxon>Dikarya</taxon>
        <taxon>Basidiomycota</taxon>
        <taxon>Agaricomycotina</taxon>
        <taxon>Agaricomycetes</taxon>
        <taxon>Agaricomycetidae</taxon>
        <taxon>Agaricales</taxon>
        <taxon>Marasmiineae</taxon>
        <taxon>Mycenaceae</taxon>
        <taxon>Mycena</taxon>
    </lineage>
</organism>
<dbReference type="PANTHER" id="PTHR42815">
    <property type="entry name" value="FAD-BINDING, PUTATIVE (AFU_ORTHOLOGUE AFUA_6G07600)-RELATED"/>
    <property type="match status" value="1"/>
</dbReference>
<proteinExistence type="predicted"/>
<protein>
    <recommendedName>
        <fullName evidence="3">FAD-binding FR-type domain-containing protein</fullName>
    </recommendedName>
</protein>
<dbReference type="SUPFAM" id="SSF52343">
    <property type="entry name" value="Ferredoxin reductase-like, C-terminal NADP-linked domain"/>
    <property type="match status" value="1"/>
</dbReference>
<evidence type="ECO:0008006" key="3">
    <source>
        <dbReference type="Google" id="ProtNLM"/>
    </source>
</evidence>
<dbReference type="Gene3D" id="3.40.50.80">
    <property type="entry name" value="Nucleotide-binding domain of ferredoxin-NADP reductase (FNR) module"/>
    <property type="match status" value="1"/>
</dbReference>
<dbReference type="Proteomes" id="UP001215598">
    <property type="component" value="Unassembled WGS sequence"/>
</dbReference>
<evidence type="ECO:0000313" key="1">
    <source>
        <dbReference type="EMBL" id="KAJ7762471.1"/>
    </source>
</evidence>
<dbReference type="InterPro" id="IPR012349">
    <property type="entry name" value="Split_barrel_FMN-bd"/>
</dbReference>
<dbReference type="EMBL" id="JARKIB010000032">
    <property type="protein sequence ID" value="KAJ7762471.1"/>
    <property type="molecule type" value="Genomic_DNA"/>
</dbReference>
<sequence length="645" mass="70719">MALSGWHRGENEIHRKLNTFDDYAVSNLYMHIDGELPPEHAEFHSTRLPFLPVTTLDDTGRPWGSILAGEDGQPGFIDASRYNTLSLDAKLWDGEPLVENSKLFKHDESMLIAGIGIEFPTRRRNKFAGFISTLEQAEGKLQLDLRVTQAIGNCPKYINVRDLIPYPHTTPRIAYQQTQLSPDDRLPDEAISFIIASDTVFLGTTYSAFDQEAIRFPSHVGINQRGGRPGFIRVVPSDGRTVVLPDFSGNRFMTSLGNIEATPLASLTFVDFASGDILYLTGEAQNLVGSDALKLMPFQKTLTTIYVTGYTLVRDALPVRQRNGTSAEKSPYSPPIRLLAEEAPPVSLFKQADEATALLSRVDLHNPSIATFTWDSSVDLQIKPGQAIIMDMSPLVGVPAYRHMAPGKPTSVNDDSIRTWTVSSSHPSNPRSFSLTMREKPGGAVTGPLLAIARKLDALMPQAMSDSRPLNLRVKIVGVTGDFLLPSDSTSSVSDDELGLMVPLTMPNAKKMLWVAGGIGLTPFLSMLKAFGSFGNTTQWDIRFVLATSEPDVLVPLVAEAFGEGGSRVGLTLEVFSKKDIPDVHEGIVLRRHVGRMPPDFFHPPELEGREVYLCGSPDFEKAVVAALERGGVPKTAVRREGFEY</sequence>
<reference evidence="1" key="1">
    <citation type="submission" date="2023-03" db="EMBL/GenBank/DDBJ databases">
        <title>Massive genome expansion in bonnet fungi (Mycena s.s.) driven by repeated elements and novel gene families across ecological guilds.</title>
        <authorList>
            <consortium name="Lawrence Berkeley National Laboratory"/>
            <person name="Harder C.B."/>
            <person name="Miyauchi S."/>
            <person name="Viragh M."/>
            <person name="Kuo A."/>
            <person name="Thoen E."/>
            <person name="Andreopoulos B."/>
            <person name="Lu D."/>
            <person name="Skrede I."/>
            <person name="Drula E."/>
            <person name="Henrissat B."/>
            <person name="Morin E."/>
            <person name="Kohler A."/>
            <person name="Barry K."/>
            <person name="LaButti K."/>
            <person name="Morin E."/>
            <person name="Salamov A."/>
            <person name="Lipzen A."/>
            <person name="Mereny Z."/>
            <person name="Hegedus B."/>
            <person name="Baldrian P."/>
            <person name="Stursova M."/>
            <person name="Weitz H."/>
            <person name="Taylor A."/>
            <person name="Grigoriev I.V."/>
            <person name="Nagy L.G."/>
            <person name="Martin F."/>
            <person name="Kauserud H."/>
        </authorList>
    </citation>
    <scope>NUCLEOTIDE SEQUENCE</scope>
    <source>
        <strain evidence="1">CBHHK182m</strain>
    </source>
</reference>
<dbReference type="AlphaFoldDB" id="A0AAD7JE12"/>
<accession>A0AAD7JE12</accession>
<name>A0AAD7JE12_9AGAR</name>
<evidence type="ECO:0000313" key="2">
    <source>
        <dbReference type="Proteomes" id="UP001215598"/>
    </source>
</evidence>
<dbReference type="PANTHER" id="PTHR42815:SF2">
    <property type="entry name" value="FAD-BINDING, PUTATIVE (AFU_ORTHOLOGUE AFUA_6G07600)-RELATED"/>
    <property type="match status" value="1"/>
</dbReference>
<comment type="caution">
    <text evidence="1">The sequence shown here is derived from an EMBL/GenBank/DDBJ whole genome shotgun (WGS) entry which is preliminary data.</text>
</comment>
<dbReference type="Gene3D" id="2.30.110.10">
    <property type="entry name" value="Electron Transport, Fmn-binding Protein, Chain A"/>
    <property type="match status" value="1"/>
</dbReference>
<keyword evidence="2" id="KW-1185">Reference proteome</keyword>
<dbReference type="InterPro" id="IPR039261">
    <property type="entry name" value="FNR_nucleotide-bd"/>
</dbReference>
<gene>
    <name evidence="1" type="ORF">B0H16DRAFT_515048</name>
</gene>